<evidence type="ECO:0000256" key="6">
    <source>
        <dbReference type="ARBA" id="ARBA00023316"/>
    </source>
</evidence>
<dbReference type="Proteomes" id="UP000037175">
    <property type="component" value="Unassembled WGS sequence"/>
</dbReference>
<sequence length="270" mass="29777">MSSSISDRPIGIFDSGVGGISVLKDMVQLLPNEKFIYYADSLNAPYGTKDNETIARLSRNVARFLVNKGIKTLVVACNTATAVAINQLRAELEIPVIGMEPAVKPAVELGKEGKVLVMATPVTLKQEKFNKLLHRYDEHSRVIPLPCPGLVELVEKGITQGKEIKEYLSKLLANIQRDQIAVVVLGCTHYVFVRDTIKQFFPSQIPVIDGNCGTAKRLLKVLEDAGLRAPEKKGEKEIGMQVRKMAVEFYTSGDPHHVIPLCQCLLNLNL</sequence>
<dbReference type="UniPathway" id="UPA00219"/>
<feature type="binding site" evidence="8">
    <location>
        <begin position="188"/>
        <end position="189"/>
    </location>
    <ligand>
        <name>substrate</name>
    </ligand>
</feature>
<reference evidence="10" key="1">
    <citation type="submission" date="2015-07" db="EMBL/GenBank/DDBJ databases">
        <title>Complete Genome of Thermincola ferriacetica strain Z-0001T.</title>
        <authorList>
            <person name="Lusk B."/>
            <person name="Badalamenti J.P."/>
            <person name="Parameswaran P."/>
            <person name="Bond D.R."/>
            <person name="Torres C.I."/>
        </authorList>
    </citation>
    <scope>NUCLEOTIDE SEQUENCE [LARGE SCALE GENOMIC DNA]</scope>
    <source>
        <strain evidence="10">Z-0001</strain>
    </source>
</reference>
<dbReference type="InterPro" id="IPR018187">
    <property type="entry name" value="Asp/Glu_racemase_AS_1"/>
</dbReference>
<dbReference type="InterPro" id="IPR015942">
    <property type="entry name" value="Asp/Glu/hydantoin_racemase"/>
</dbReference>
<evidence type="ECO:0000313" key="9">
    <source>
        <dbReference type="EMBL" id="KNZ70996.1"/>
    </source>
</evidence>
<evidence type="ECO:0000256" key="8">
    <source>
        <dbReference type="HAMAP-Rule" id="MF_00258"/>
    </source>
</evidence>
<dbReference type="InterPro" id="IPR001920">
    <property type="entry name" value="Asp/Glu_race"/>
</dbReference>
<dbReference type="NCBIfam" id="TIGR00067">
    <property type="entry name" value="glut_race"/>
    <property type="match status" value="1"/>
</dbReference>
<feature type="active site" description="Proton donor/acceptor" evidence="8">
    <location>
        <position position="187"/>
    </location>
</feature>
<evidence type="ECO:0000256" key="2">
    <source>
        <dbReference type="ARBA" id="ARBA00013090"/>
    </source>
</evidence>
<organism evidence="9 10">
    <name type="scientific">Thermincola ferriacetica</name>
    <dbReference type="NCBI Taxonomy" id="281456"/>
    <lineage>
        <taxon>Bacteria</taxon>
        <taxon>Bacillati</taxon>
        <taxon>Bacillota</taxon>
        <taxon>Clostridia</taxon>
        <taxon>Eubacteriales</taxon>
        <taxon>Thermincolaceae</taxon>
        <taxon>Thermincola</taxon>
    </lineage>
</organism>
<dbReference type="PROSITE" id="PS00923">
    <property type="entry name" value="ASP_GLU_RACEMASE_1"/>
    <property type="match status" value="1"/>
</dbReference>
<feature type="binding site" evidence="8">
    <location>
        <begin position="14"/>
        <end position="15"/>
    </location>
    <ligand>
        <name>substrate</name>
    </ligand>
</feature>
<comment type="function">
    <text evidence="8">Provides the (R)-glutamate required for cell wall biosynthesis.</text>
</comment>
<gene>
    <name evidence="8" type="primary">murI</name>
    <name evidence="9" type="ORF">Tfer_0065</name>
</gene>
<dbReference type="HAMAP" id="MF_00258">
    <property type="entry name" value="Glu_racemase"/>
    <property type="match status" value="1"/>
</dbReference>
<keyword evidence="6 8" id="KW-0961">Cell wall biogenesis/degradation</keyword>
<comment type="caution">
    <text evidence="9">The sequence shown here is derived from an EMBL/GenBank/DDBJ whole genome shotgun (WGS) entry which is preliminary data.</text>
</comment>
<evidence type="ECO:0000256" key="7">
    <source>
        <dbReference type="ARBA" id="ARBA00070053"/>
    </source>
</evidence>
<dbReference type="FunFam" id="3.40.50.1860:FF:000002">
    <property type="entry name" value="Glutamate racemase"/>
    <property type="match status" value="1"/>
</dbReference>
<keyword evidence="10" id="KW-1185">Reference proteome</keyword>
<dbReference type="AlphaFoldDB" id="A0A0L6W6B2"/>
<keyword evidence="3 8" id="KW-0133">Cell shape</keyword>
<dbReference type="SUPFAM" id="SSF53681">
    <property type="entry name" value="Aspartate/glutamate racemase"/>
    <property type="match status" value="2"/>
</dbReference>
<keyword evidence="5 8" id="KW-0413">Isomerase</keyword>
<comment type="similarity">
    <text evidence="8">Belongs to the aspartate/glutamate racemases family.</text>
</comment>
<keyword evidence="4 8" id="KW-0573">Peptidoglycan synthesis</keyword>
<dbReference type="Pfam" id="PF01177">
    <property type="entry name" value="Asp_Glu_race"/>
    <property type="match status" value="1"/>
</dbReference>
<feature type="binding site" evidence="8">
    <location>
        <begin position="78"/>
        <end position="79"/>
    </location>
    <ligand>
        <name>substrate</name>
    </ligand>
</feature>
<accession>A0A0L6W6B2</accession>
<comment type="pathway">
    <text evidence="8">Cell wall biogenesis; peptidoglycan biosynthesis.</text>
</comment>
<evidence type="ECO:0000256" key="5">
    <source>
        <dbReference type="ARBA" id="ARBA00023235"/>
    </source>
</evidence>
<proteinExistence type="inferred from homology"/>
<dbReference type="EC" id="5.1.1.3" evidence="2 8"/>
<dbReference type="PANTHER" id="PTHR21198">
    <property type="entry name" value="GLUTAMATE RACEMASE"/>
    <property type="match status" value="1"/>
</dbReference>
<evidence type="ECO:0000256" key="1">
    <source>
        <dbReference type="ARBA" id="ARBA00001602"/>
    </source>
</evidence>
<evidence type="ECO:0000313" key="10">
    <source>
        <dbReference type="Proteomes" id="UP000037175"/>
    </source>
</evidence>
<comment type="catalytic activity">
    <reaction evidence="1 8">
        <text>L-glutamate = D-glutamate</text>
        <dbReference type="Rhea" id="RHEA:12813"/>
        <dbReference type="ChEBI" id="CHEBI:29985"/>
        <dbReference type="ChEBI" id="CHEBI:29986"/>
        <dbReference type="EC" id="5.1.1.3"/>
    </reaction>
</comment>
<protein>
    <recommendedName>
        <fullName evidence="7 8">Glutamate racemase</fullName>
        <ecNumber evidence="2 8">5.1.1.3</ecNumber>
    </recommendedName>
</protein>
<dbReference type="GO" id="GO:0008360">
    <property type="term" value="P:regulation of cell shape"/>
    <property type="evidence" value="ECO:0007669"/>
    <property type="project" value="UniProtKB-KW"/>
</dbReference>
<evidence type="ECO:0000256" key="3">
    <source>
        <dbReference type="ARBA" id="ARBA00022960"/>
    </source>
</evidence>
<feature type="binding site" evidence="8">
    <location>
        <begin position="46"/>
        <end position="47"/>
    </location>
    <ligand>
        <name>substrate</name>
    </ligand>
</feature>
<dbReference type="GO" id="GO:0009252">
    <property type="term" value="P:peptidoglycan biosynthetic process"/>
    <property type="evidence" value="ECO:0007669"/>
    <property type="project" value="UniProtKB-UniRule"/>
</dbReference>
<dbReference type="RefSeq" id="WP_052216387.1">
    <property type="nucleotide sequence ID" value="NZ_LGTE01000001.1"/>
</dbReference>
<dbReference type="GO" id="GO:0008881">
    <property type="term" value="F:glutamate racemase activity"/>
    <property type="evidence" value="ECO:0007669"/>
    <property type="project" value="UniProtKB-UniRule"/>
</dbReference>
<dbReference type="EMBL" id="LGTE01000001">
    <property type="protein sequence ID" value="KNZ70996.1"/>
    <property type="molecule type" value="Genomic_DNA"/>
</dbReference>
<dbReference type="PANTHER" id="PTHR21198:SF3">
    <property type="entry name" value="GLUTAMATE RACEMASE"/>
    <property type="match status" value="1"/>
</dbReference>
<evidence type="ECO:0000256" key="4">
    <source>
        <dbReference type="ARBA" id="ARBA00022984"/>
    </source>
</evidence>
<dbReference type="PATRIC" id="fig|281456.6.peg.67"/>
<feature type="active site" description="Proton donor/acceptor" evidence="8">
    <location>
        <position position="77"/>
    </location>
</feature>
<dbReference type="InterPro" id="IPR004391">
    <property type="entry name" value="Glu_race"/>
</dbReference>
<dbReference type="GO" id="GO:0071555">
    <property type="term" value="P:cell wall organization"/>
    <property type="evidence" value="ECO:0007669"/>
    <property type="project" value="UniProtKB-KW"/>
</dbReference>
<name>A0A0L6W6B2_9FIRM</name>
<dbReference type="Gene3D" id="3.40.50.1860">
    <property type="match status" value="2"/>
</dbReference>